<dbReference type="GO" id="GO:0005737">
    <property type="term" value="C:cytoplasm"/>
    <property type="evidence" value="ECO:0007669"/>
    <property type="project" value="UniProtKB-SubCell"/>
</dbReference>
<protein>
    <submittedName>
        <fullName evidence="6">Armadillo repeat-containing protein</fullName>
    </submittedName>
</protein>
<dbReference type="FunFam" id="1.25.10.10:FF:001256">
    <property type="entry name" value="Armadillo repeat-containing protein"/>
    <property type="match status" value="1"/>
</dbReference>
<name>A0A152A3J8_TIELA</name>
<dbReference type="Pfam" id="PF00514">
    <property type="entry name" value="Arm"/>
    <property type="match status" value="2"/>
</dbReference>
<dbReference type="EMBL" id="LODT01000013">
    <property type="protein sequence ID" value="KYR00796.1"/>
    <property type="molecule type" value="Genomic_DNA"/>
</dbReference>
<dbReference type="GO" id="GO:0005634">
    <property type="term" value="C:nucleus"/>
    <property type="evidence" value="ECO:0007669"/>
    <property type="project" value="UniProtKB-SubCell"/>
</dbReference>
<evidence type="ECO:0000256" key="5">
    <source>
        <dbReference type="ARBA" id="ARBA00023242"/>
    </source>
</evidence>
<dbReference type="GO" id="GO:0034657">
    <property type="term" value="C:GID complex"/>
    <property type="evidence" value="ECO:0007669"/>
    <property type="project" value="TreeGrafter"/>
</dbReference>
<sequence length="694" mass="78148">MSNLDEKSKESLLILKSFENFNEEIQLSTIKHIKNSIIGNKKKKLHFLSNELIELLVNIISKTNNDNLIIQCTSIIGSVANTVEGSKKINSNNGIYIKPLVTLLSNSNQKIVESSLRAIKILSMNSNPPMYFIHDSTGINLLISLLKYPLESVNDFAAIIIAKICEYLNEIHPQQLQQQQQQGYNNRDSNEMDTSTGTTTIITSGSVNINYSLLQYQNIIHSKGGLKALLYLFSQPKSKLYESILLAIGWLTKDNVLLSSIVMNSELGSFDLLVTLFKTKGPKIKLLAVNCICNLNQSKVIPESYSYLIRNILPTIIRLMGEEDSIQEDAPIILARLISDNEDLQRVASEAEAISRLGQFLKDVNSSDRLKINSLSAIAVLCSMREESRKQVSDAKIIPQITSFLQSDNYAIRAASCRLTKSLSRSIKHLRTSLFDCTIAVPLLKLLDDKSLEVQVSASATLCNLILDFSPMKQTILDNGGVKKLVDLTQSTWDFQLRLNCVWAIKNLLFMAEPSLKESVMKQFTYQKLISLLKDYEPPIVEQALSVLRNLAYKDQDQIVSDENFDCQLIPILESKLQSEIPEIIQQALFVICNIVGNEKQRSAVMKSPIVLKLINFMDHKSSEIRVAVVWCISNLLSPEDPIGLSSRISRLKELGYQKKLESLIDDQHMEVKDRVKTALNIFEKQSSTHHHQM</sequence>
<evidence type="ECO:0000256" key="4">
    <source>
        <dbReference type="ARBA" id="ARBA00022737"/>
    </source>
</evidence>
<evidence type="ECO:0000313" key="7">
    <source>
        <dbReference type="Proteomes" id="UP000076078"/>
    </source>
</evidence>
<dbReference type="PANTHER" id="PTHR15651">
    <property type="entry name" value="ARMADILLO REPEAT-CONTAINING PROTEIN 8"/>
    <property type="match status" value="1"/>
</dbReference>
<dbReference type="GO" id="GO:0043161">
    <property type="term" value="P:proteasome-mediated ubiquitin-dependent protein catabolic process"/>
    <property type="evidence" value="ECO:0007669"/>
    <property type="project" value="TreeGrafter"/>
</dbReference>
<dbReference type="SMART" id="SM00185">
    <property type="entry name" value="ARM"/>
    <property type="match status" value="8"/>
</dbReference>
<dbReference type="FunCoup" id="A0A152A3J8">
    <property type="interactions" value="70"/>
</dbReference>
<dbReference type="InterPro" id="IPR038739">
    <property type="entry name" value="ARMC8/Vid28"/>
</dbReference>
<dbReference type="InterPro" id="IPR000225">
    <property type="entry name" value="Armadillo"/>
</dbReference>
<evidence type="ECO:0000256" key="2">
    <source>
        <dbReference type="ARBA" id="ARBA00004496"/>
    </source>
</evidence>
<dbReference type="InParanoid" id="A0A152A3J8"/>
<evidence type="ECO:0000313" key="6">
    <source>
        <dbReference type="EMBL" id="KYR00796.1"/>
    </source>
</evidence>
<dbReference type="STRING" id="361077.A0A152A3J8"/>
<dbReference type="SUPFAM" id="SSF48371">
    <property type="entry name" value="ARM repeat"/>
    <property type="match status" value="2"/>
</dbReference>
<dbReference type="Proteomes" id="UP000076078">
    <property type="component" value="Unassembled WGS sequence"/>
</dbReference>
<dbReference type="Gene3D" id="1.25.10.10">
    <property type="entry name" value="Leucine-rich Repeat Variant"/>
    <property type="match status" value="2"/>
</dbReference>
<gene>
    <name evidence="6" type="ORF">DLAC_02848</name>
</gene>
<comment type="subcellular location">
    <subcellularLocation>
        <location evidence="2">Cytoplasm</location>
    </subcellularLocation>
    <subcellularLocation>
        <location evidence="1">Nucleus</location>
    </subcellularLocation>
</comment>
<dbReference type="AlphaFoldDB" id="A0A152A3J8"/>
<proteinExistence type="predicted"/>
<dbReference type="PANTHER" id="PTHR15651:SF7">
    <property type="entry name" value="ARMADILLO REPEAT-CONTAINING PROTEIN 8"/>
    <property type="match status" value="1"/>
</dbReference>
<comment type="caution">
    <text evidence="6">The sequence shown here is derived from an EMBL/GenBank/DDBJ whole genome shotgun (WGS) entry which is preliminary data.</text>
</comment>
<reference evidence="6 7" key="1">
    <citation type="submission" date="2015-12" db="EMBL/GenBank/DDBJ databases">
        <title>Dictyostelia acquired genes for synthesis and detection of signals that induce cell-type specialization by lateral gene transfer from prokaryotes.</title>
        <authorList>
            <person name="Gloeckner G."/>
            <person name="Schaap P."/>
        </authorList>
    </citation>
    <scope>NUCLEOTIDE SEQUENCE [LARGE SCALE GENOMIC DNA]</scope>
    <source>
        <strain evidence="6 7">TK</strain>
    </source>
</reference>
<keyword evidence="7" id="KW-1185">Reference proteome</keyword>
<evidence type="ECO:0000256" key="3">
    <source>
        <dbReference type="ARBA" id="ARBA00022490"/>
    </source>
</evidence>
<dbReference type="OMA" id="KGTDQHV"/>
<dbReference type="InterPro" id="IPR011989">
    <property type="entry name" value="ARM-like"/>
</dbReference>
<keyword evidence="5" id="KW-0539">Nucleus</keyword>
<organism evidence="6 7">
    <name type="scientific">Tieghemostelium lacteum</name>
    <name type="common">Slime mold</name>
    <name type="synonym">Dictyostelium lacteum</name>
    <dbReference type="NCBI Taxonomy" id="361077"/>
    <lineage>
        <taxon>Eukaryota</taxon>
        <taxon>Amoebozoa</taxon>
        <taxon>Evosea</taxon>
        <taxon>Eumycetozoa</taxon>
        <taxon>Dictyostelia</taxon>
        <taxon>Dictyosteliales</taxon>
        <taxon>Raperosteliaceae</taxon>
        <taxon>Tieghemostelium</taxon>
    </lineage>
</organism>
<keyword evidence="3" id="KW-0963">Cytoplasm</keyword>
<accession>A0A152A3J8</accession>
<keyword evidence="4" id="KW-0677">Repeat</keyword>
<dbReference type="OrthoDB" id="5559898at2759"/>
<dbReference type="InterPro" id="IPR016024">
    <property type="entry name" value="ARM-type_fold"/>
</dbReference>
<evidence type="ECO:0000256" key="1">
    <source>
        <dbReference type="ARBA" id="ARBA00004123"/>
    </source>
</evidence>